<dbReference type="EMBL" id="JAEHNY010000006">
    <property type="protein sequence ID" value="MBI6119940.1"/>
    <property type="molecule type" value="Genomic_DNA"/>
</dbReference>
<feature type="chain" id="PRO_5045244974" evidence="1">
    <location>
        <begin position="19"/>
        <end position="403"/>
    </location>
</feature>
<dbReference type="Proteomes" id="UP000635665">
    <property type="component" value="Unassembled WGS sequence"/>
</dbReference>
<evidence type="ECO:0000256" key="1">
    <source>
        <dbReference type="SAM" id="SignalP"/>
    </source>
</evidence>
<name>A0ABS0TFV9_9FLAO</name>
<protein>
    <submittedName>
        <fullName evidence="2">Uncharacterized protein</fullName>
    </submittedName>
</protein>
<organism evidence="2 3">
    <name type="scientific">Salegentibacter maritimus</name>
    <dbReference type="NCBI Taxonomy" id="2794347"/>
    <lineage>
        <taxon>Bacteria</taxon>
        <taxon>Pseudomonadati</taxon>
        <taxon>Bacteroidota</taxon>
        <taxon>Flavobacteriia</taxon>
        <taxon>Flavobacteriales</taxon>
        <taxon>Flavobacteriaceae</taxon>
        <taxon>Salegentibacter</taxon>
    </lineage>
</organism>
<reference evidence="2 3" key="1">
    <citation type="submission" date="2020-12" db="EMBL/GenBank/DDBJ databases">
        <title>Salegentibacter orientalis sp. nov., isolated from costal sediment.</title>
        <authorList>
            <person name="Lian F.-B."/>
        </authorList>
    </citation>
    <scope>NUCLEOTIDE SEQUENCE [LARGE SCALE GENOMIC DNA]</scope>
    <source>
        <strain evidence="2 3">F60176</strain>
    </source>
</reference>
<gene>
    <name evidence="2" type="ORF">I6U50_07885</name>
</gene>
<proteinExistence type="predicted"/>
<sequence length="403" mass="43886">MKNFILYCFLLISIAAYSQVGIGTTSPEAQLDIIASDINNPTKIDGILIPRVKKFPAQNPGSEQHGMLIFLSADFNTSPTGFYYWHHPESQWKSIVSDAKMADFYEPGTVESPGNINDDLFRNGNIGIGTETIESKLQIAINPGDSKDIKKGLEINNNNPGKTKNTYGIEVLNRSKTDAIKYGIKNHVTGDGDGVRYGIYNTTSQGASGSGIYGIYNSVGRTEGANSSNYGIFTEIGESSGRGNIYGIYARALGNSSSRVFAGYFEGPVGIGRTKAQEYILPELRGEENQILVSDNSGNVDWQYNHTRNYVSTGTHSGNYNIGDEVYYLRITNSPSSITIPDASGCRGRELVLIAMGSSNTSLNFLNGDTLDDIQNNTSITSIAKGEILKMLSIGTRWILIRK</sequence>
<feature type="signal peptide" evidence="1">
    <location>
        <begin position="1"/>
        <end position="18"/>
    </location>
</feature>
<keyword evidence="1" id="KW-0732">Signal</keyword>
<accession>A0ABS0TFV9</accession>
<evidence type="ECO:0000313" key="2">
    <source>
        <dbReference type="EMBL" id="MBI6119940.1"/>
    </source>
</evidence>
<evidence type="ECO:0000313" key="3">
    <source>
        <dbReference type="Proteomes" id="UP000635665"/>
    </source>
</evidence>
<dbReference type="RefSeq" id="WP_198638445.1">
    <property type="nucleotide sequence ID" value="NZ_JAEHNY010000006.1"/>
</dbReference>
<keyword evidence="3" id="KW-1185">Reference proteome</keyword>
<comment type="caution">
    <text evidence="2">The sequence shown here is derived from an EMBL/GenBank/DDBJ whole genome shotgun (WGS) entry which is preliminary data.</text>
</comment>